<feature type="region of interest" description="Disordered" evidence="1">
    <location>
        <begin position="1"/>
        <end position="26"/>
    </location>
</feature>
<feature type="region of interest" description="Disordered" evidence="1">
    <location>
        <begin position="190"/>
        <end position="217"/>
    </location>
</feature>
<sequence length="325" mass="37024">MTPSNTTVTAASSTTSTSTTSAPAHTSKWTVNVSFDSRKRLIQPPTSDDYKDWSLDQLKLECTARSLNVAKNTRKDERVKILNAWDANKDGLEALPSRQRKRAYSGRGEDDKRTKGCMFLGSALWMDVTEAFSSATDEFDRIISDDAVFEDIDASYKMVHSGRSDVYFLDRWCEHRQGAREFCAANVYPEDEDDSTMEGKETRQQSNRKRRRNSQSDSIASILERVNDLIDKETSESLKAQEGTWNEQKLIIQEQRSSQNLSTLYTMLDRNGNSIHQLLEQRKEYISKGLHAAKIGEMLKARLARRTMLEAQISELELQILNGMQ</sequence>
<comment type="caution">
    <text evidence="2">The sequence shown here is derived from an EMBL/GenBank/DDBJ whole genome shotgun (WGS) entry which is preliminary data.</text>
</comment>
<reference evidence="2 3" key="1">
    <citation type="journal article" date="2017" name="Genome Biol. Evol.">
        <title>Phytophthora megakarya and P. palmivora, closely related causal agents of cacao black pod rot, underwent increases in genome sizes and gene numbers by different mechanisms.</title>
        <authorList>
            <person name="Ali S.S."/>
            <person name="Shao J."/>
            <person name="Lary D.J."/>
            <person name="Kronmiller B."/>
            <person name="Shen D."/>
            <person name="Strem M.D."/>
            <person name="Amoako-Attah I."/>
            <person name="Akrofi A.Y."/>
            <person name="Begoude B.A."/>
            <person name="Ten Hoopen G.M."/>
            <person name="Coulibaly K."/>
            <person name="Kebe B.I."/>
            <person name="Melnick R.L."/>
            <person name="Guiltinan M.J."/>
            <person name="Tyler B.M."/>
            <person name="Meinhardt L.W."/>
            <person name="Bailey B.A."/>
        </authorList>
    </citation>
    <scope>NUCLEOTIDE SEQUENCE [LARGE SCALE GENOMIC DNA]</scope>
    <source>
        <strain evidence="3">sbr112.9</strain>
    </source>
</reference>
<organism evidence="2 3">
    <name type="scientific">Phytophthora palmivora</name>
    <dbReference type="NCBI Taxonomy" id="4796"/>
    <lineage>
        <taxon>Eukaryota</taxon>
        <taxon>Sar</taxon>
        <taxon>Stramenopiles</taxon>
        <taxon>Oomycota</taxon>
        <taxon>Peronosporomycetes</taxon>
        <taxon>Peronosporales</taxon>
        <taxon>Peronosporaceae</taxon>
        <taxon>Phytophthora</taxon>
    </lineage>
</organism>
<evidence type="ECO:0000313" key="3">
    <source>
        <dbReference type="Proteomes" id="UP000237271"/>
    </source>
</evidence>
<proteinExistence type="predicted"/>
<keyword evidence="3" id="KW-1185">Reference proteome</keyword>
<dbReference type="Proteomes" id="UP000237271">
    <property type="component" value="Unassembled WGS sequence"/>
</dbReference>
<dbReference type="EMBL" id="NCKW01002023">
    <property type="protein sequence ID" value="POM78398.1"/>
    <property type="molecule type" value="Genomic_DNA"/>
</dbReference>
<accession>A0A2P4YKQ7</accession>
<name>A0A2P4YKQ7_9STRA</name>
<evidence type="ECO:0000313" key="2">
    <source>
        <dbReference type="EMBL" id="POM78398.1"/>
    </source>
</evidence>
<evidence type="ECO:0000256" key="1">
    <source>
        <dbReference type="SAM" id="MobiDB-lite"/>
    </source>
</evidence>
<dbReference type="AlphaFoldDB" id="A0A2P4YKQ7"/>
<protein>
    <submittedName>
        <fullName evidence="2">Uncharacterized protein</fullName>
    </submittedName>
</protein>
<dbReference type="OrthoDB" id="113131at2759"/>
<gene>
    <name evidence="2" type="ORF">PHPALM_4073</name>
</gene>